<proteinExistence type="predicted"/>
<dbReference type="AlphaFoldDB" id="A0A0E9W5B9"/>
<sequence>MLDQDRSICNLNECVFVLICRSLRMCGYRTYIQHSSGNTGRGEIYSLKGNHAQRP</sequence>
<evidence type="ECO:0000313" key="1">
    <source>
        <dbReference type="EMBL" id="JAH85506.1"/>
    </source>
</evidence>
<name>A0A0E9W5B9_ANGAN</name>
<reference evidence="1" key="1">
    <citation type="submission" date="2014-11" db="EMBL/GenBank/DDBJ databases">
        <authorList>
            <person name="Amaro Gonzalez C."/>
        </authorList>
    </citation>
    <scope>NUCLEOTIDE SEQUENCE</scope>
</reference>
<dbReference type="EMBL" id="GBXM01023071">
    <property type="protein sequence ID" value="JAH85506.1"/>
    <property type="molecule type" value="Transcribed_RNA"/>
</dbReference>
<organism evidence="1">
    <name type="scientific">Anguilla anguilla</name>
    <name type="common">European freshwater eel</name>
    <name type="synonym">Muraena anguilla</name>
    <dbReference type="NCBI Taxonomy" id="7936"/>
    <lineage>
        <taxon>Eukaryota</taxon>
        <taxon>Metazoa</taxon>
        <taxon>Chordata</taxon>
        <taxon>Craniata</taxon>
        <taxon>Vertebrata</taxon>
        <taxon>Euteleostomi</taxon>
        <taxon>Actinopterygii</taxon>
        <taxon>Neopterygii</taxon>
        <taxon>Teleostei</taxon>
        <taxon>Anguilliformes</taxon>
        <taxon>Anguillidae</taxon>
        <taxon>Anguilla</taxon>
    </lineage>
</organism>
<protein>
    <submittedName>
        <fullName evidence="1">Uncharacterized protein</fullName>
    </submittedName>
</protein>
<reference evidence="1" key="2">
    <citation type="journal article" date="2015" name="Fish Shellfish Immunol.">
        <title>Early steps in the European eel (Anguilla anguilla)-Vibrio vulnificus interaction in the gills: Role of the RtxA13 toxin.</title>
        <authorList>
            <person name="Callol A."/>
            <person name="Pajuelo D."/>
            <person name="Ebbesson L."/>
            <person name="Teles M."/>
            <person name="MacKenzie S."/>
            <person name="Amaro C."/>
        </authorList>
    </citation>
    <scope>NUCLEOTIDE SEQUENCE</scope>
</reference>
<accession>A0A0E9W5B9</accession>